<proteinExistence type="predicted"/>
<gene>
    <name evidence="2" type="ORF">SOCE836_025110</name>
</gene>
<organism evidence="2 3">
    <name type="scientific">Sorangium cellulosum</name>
    <name type="common">Polyangium cellulosum</name>
    <dbReference type="NCBI Taxonomy" id="56"/>
    <lineage>
        <taxon>Bacteria</taxon>
        <taxon>Pseudomonadati</taxon>
        <taxon>Myxococcota</taxon>
        <taxon>Polyangia</taxon>
        <taxon>Polyangiales</taxon>
        <taxon>Polyangiaceae</taxon>
        <taxon>Sorangium</taxon>
    </lineage>
</organism>
<feature type="region of interest" description="Disordered" evidence="1">
    <location>
        <begin position="40"/>
        <end position="78"/>
    </location>
</feature>
<name>A0A4P2QKU9_SORCE</name>
<protein>
    <submittedName>
        <fullName evidence="2">Uncharacterized protein</fullName>
    </submittedName>
</protein>
<dbReference type="RefSeq" id="WP_129574401.1">
    <property type="nucleotide sequence ID" value="NZ_CP012672.1"/>
</dbReference>
<evidence type="ECO:0000313" key="3">
    <source>
        <dbReference type="Proteomes" id="UP000295497"/>
    </source>
</evidence>
<reference evidence="2 3" key="1">
    <citation type="submission" date="2015-09" db="EMBL/GenBank/DDBJ databases">
        <title>Sorangium comparison.</title>
        <authorList>
            <person name="Zaburannyi N."/>
            <person name="Bunk B."/>
            <person name="Overmann J."/>
            <person name="Mueller R."/>
        </authorList>
    </citation>
    <scope>NUCLEOTIDE SEQUENCE [LARGE SCALE GENOMIC DNA]</scope>
    <source>
        <strain evidence="2 3">So ce836</strain>
    </source>
</reference>
<evidence type="ECO:0000256" key="1">
    <source>
        <dbReference type="SAM" id="MobiDB-lite"/>
    </source>
</evidence>
<dbReference type="AlphaFoldDB" id="A0A4P2QKU9"/>
<dbReference type="Proteomes" id="UP000295497">
    <property type="component" value="Chromosome"/>
</dbReference>
<evidence type="ECO:0000313" key="2">
    <source>
        <dbReference type="EMBL" id="AUX30408.1"/>
    </source>
</evidence>
<feature type="compositionally biased region" description="Acidic residues" evidence="1">
    <location>
        <begin position="43"/>
        <end position="62"/>
    </location>
</feature>
<accession>A0A4P2QKU9</accession>
<dbReference type="EMBL" id="CP012672">
    <property type="protein sequence ID" value="AUX30408.1"/>
    <property type="molecule type" value="Genomic_DNA"/>
</dbReference>
<sequence length="248" mass="26760">MRRVKGGSMLLWTRRALALVLTGGILAVLVPACTIHIRPADRDEIEDEPAENEPAERPDEESGPGGGSAPDEVGDEPLSPEEQAYEELLNIDPQELALKTMATSYAAVMVASLVEAQVLDPAAIDEAAVESLIEQVEPAGWDAAHAWMETPEAIALAANDGVYPDFACFNEPYACPQTTECPLNNGEQAFCMVTHCGDAQCPWCPWGLGNMLFKSWCAYGCLKHGSLVAGAYILVSHWGPGDKHCTYW</sequence>